<accession>A0ABW0EDK5</accession>
<dbReference type="InterPro" id="IPR012533">
    <property type="entry name" value="YcnI-copper_dom"/>
</dbReference>
<protein>
    <submittedName>
        <fullName evidence="5">YcnI family protein</fullName>
    </submittedName>
</protein>
<organism evidence="5 6">
    <name type="scientific">Actinokineospora guangxiensis</name>
    <dbReference type="NCBI Taxonomy" id="1490288"/>
    <lineage>
        <taxon>Bacteria</taxon>
        <taxon>Bacillati</taxon>
        <taxon>Actinomycetota</taxon>
        <taxon>Actinomycetes</taxon>
        <taxon>Pseudonocardiales</taxon>
        <taxon>Pseudonocardiaceae</taxon>
        <taxon>Actinokineospora</taxon>
    </lineage>
</organism>
<name>A0ABW0EDK5_9PSEU</name>
<keyword evidence="2" id="KW-0472">Membrane</keyword>
<dbReference type="Gene3D" id="2.60.40.2230">
    <property type="entry name" value="Uncharacterised protein YcnI-like PF07987, DUF1775"/>
    <property type="match status" value="1"/>
</dbReference>
<evidence type="ECO:0000313" key="6">
    <source>
        <dbReference type="Proteomes" id="UP001596157"/>
    </source>
</evidence>
<evidence type="ECO:0000256" key="1">
    <source>
        <dbReference type="SAM" id="MobiDB-lite"/>
    </source>
</evidence>
<dbReference type="Pfam" id="PF07987">
    <property type="entry name" value="DUF1775"/>
    <property type="match status" value="1"/>
</dbReference>
<gene>
    <name evidence="5" type="ORF">ACFPM7_00335</name>
</gene>
<proteinExistence type="predicted"/>
<dbReference type="EMBL" id="JBHSKF010000001">
    <property type="protein sequence ID" value="MFC5285488.1"/>
    <property type="molecule type" value="Genomic_DNA"/>
</dbReference>
<reference evidence="6" key="1">
    <citation type="journal article" date="2019" name="Int. J. Syst. Evol. Microbiol.">
        <title>The Global Catalogue of Microorganisms (GCM) 10K type strain sequencing project: providing services to taxonomists for standard genome sequencing and annotation.</title>
        <authorList>
            <consortium name="The Broad Institute Genomics Platform"/>
            <consortium name="The Broad Institute Genome Sequencing Center for Infectious Disease"/>
            <person name="Wu L."/>
            <person name="Ma J."/>
        </authorList>
    </citation>
    <scope>NUCLEOTIDE SEQUENCE [LARGE SCALE GENOMIC DNA]</scope>
    <source>
        <strain evidence="6">CCUG 59778</strain>
    </source>
</reference>
<sequence length="252" mass="25376">MNRTSARAAAVALCAGGALLLSSGTASAHVTAKVIGETATQGGYTKITFRVPNEDDANGTVKLEIKLPQDTPLVSLRTKPVPGWTAKVTKGPLDTPVTVHGNEIKEAVLSVTWTADSGVRIAPGEFGEFEVSGGPMPETEQLVIPAIQTYEGGKVVAWDAPPTDGAEPERPAPVVQLAAKDSEDGGHGHGSGGTDSAGGATNTANDSDGGHAEAAGTDTTARWLGGIGLAVGALGLGIGVGATLRARRLTKA</sequence>
<feature type="chain" id="PRO_5045259821" evidence="3">
    <location>
        <begin position="29"/>
        <end position="252"/>
    </location>
</feature>
<evidence type="ECO:0000256" key="2">
    <source>
        <dbReference type="SAM" id="Phobius"/>
    </source>
</evidence>
<evidence type="ECO:0000313" key="5">
    <source>
        <dbReference type="EMBL" id="MFC5285488.1"/>
    </source>
</evidence>
<feature type="transmembrane region" description="Helical" evidence="2">
    <location>
        <begin position="223"/>
        <end position="244"/>
    </location>
</feature>
<keyword evidence="6" id="KW-1185">Reference proteome</keyword>
<evidence type="ECO:0000256" key="3">
    <source>
        <dbReference type="SAM" id="SignalP"/>
    </source>
</evidence>
<dbReference type="RefSeq" id="WP_378242471.1">
    <property type="nucleotide sequence ID" value="NZ_JBHSKF010000001.1"/>
</dbReference>
<dbReference type="InterPro" id="IPR038507">
    <property type="entry name" value="YcnI-like_sf"/>
</dbReference>
<feature type="signal peptide" evidence="3">
    <location>
        <begin position="1"/>
        <end position="28"/>
    </location>
</feature>
<dbReference type="CDD" id="cd08545">
    <property type="entry name" value="YcnI_like"/>
    <property type="match status" value="1"/>
</dbReference>
<feature type="region of interest" description="Disordered" evidence="1">
    <location>
        <begin position="180"/>
        <end position="215"/>
    </location>
</feature>
<keyword evidence="2" id="KW-0812">Transmembrane</keyword>
<keyword evidence="3" id="KW-0732">Signal</keyword>
<comment type="caution">
    <text evidence="5">The sequence shown here is derived from an EMBL/GenBank/DDBJ whole genome shotgun (WGS) entry which is preliminary data.</text>
</comment>
<evidence type="ECO:0000259" key="4">
    <source>
        <dbReference type="Pfam" id="PF07987"/>
    </source>
</evidence>
<feature type="domain" description="YncI copper-binding" evidence="4">
    <location>
        <begin position="29"/>
        <end position="177"/>
    </location>
</feature>
<dbReference type="Proteomes" id="UP001596157">
    <property type="component" value="Unassembled WGS sequence"/>
</dbReference>
<keyword evidence="2" id="KW-1133">Transmembrane helix</keyword>